<gene>
    <name evidence="1" type="ORF">BN137_1653</name>
</gene>
<reference evidence="1" key="1">
    <citation type="submission" date="2012-07" db="EMBL/GenBank/DDBJ databases">
        <authorList>
            <person name="Cummings C."/>
        </authorList>
    </citation>
    <scope>NUCLEOTIDE SEQUENCE</scope>
    <source>
        <strain evidence="1">1330</strain>
    </source>
</reference>
<proteinExistence type="predicted"/>
<name>K7ZZK8_9ENTR</name>
<dbReference type="AlphaFoldDB" id="K7ZZK8"/>
<dbReference type="Proteomes" id="UP000009340">
    <property type="component" value="Unassembled WGS sequence"/>
</dbReference>
<protein>
    <submittedName>
        <fullName evidence="1">Uncharacterized protein</fullName>
    </submittedName>
</protein>
<dbReference type="EMBL" id="CAKW01000063">
    <property type="protein sequence ID" value="CCJ72288.1"/>
    <property type="molecule type" value="Genomic_DNA"/>
</dbReference>
<organism evidence="1 2">
    <name type="scientific">Cronobacter condimenti 1330</name>
    <dbReference type="NCBI Taxonomy" id="1073999"/>
    <lineage>
        <taxon>Bacteria</taxon>
        <taxon>Pseudomonadati</taxon>
        <taxon>Pseudomonadota</taxon>
        <taxon>Gammaproteobacteria</taxon>
        <taxon>Enterobacterales</taxon>
        <taxon>Enterobacteriaceae</taxon>
        <taxon>Cronobacter</taxon>
    </lineage>
</organism>
<sequence length="42" mass="4702">MRNSLLNALNTDDYDELEGAIKALQSAAFTVMAGLMIDSRWR</sequence>
<comment type="caution">
    <text evidence="1">The sequence shown here is derived from an EMBL/GenBank/DDBJ whole genome shotgun (WGS) entry which is preliminary data.</text>
</comment>
<evidence type="ECO:0000313" key="2">
    <source>
        <dbReference type="Proteomes" id="UP000009340"/>
    </source>
</evidence>
<accession>K7ZZK8</accession>
<evidence type="ECO:0000313" key="1">
    <source>
        <dbReference type="EMBL" id="CCJ72288.1"/>
    </source>
</evidence>